<comment type="caution">
    <text evidence="1">The sequence shown here is derived from an EMBL/GenBank/DDBJ whole genome shotgun (WGS) entry which is preliminary data.</text>
</comment>
<sequence length="91" mass="10505">MDGWKRNKVMDSHVWDQFCSHRTEDCIIKLKELKTWVVVIPRDAVKTETLVKSFKKCDITDALDGIEDNFLCEELESHSGEASSVSEIIYL</sequence>
<protein>
    <recommendedName>
        <fullName evidence="3">DDE-1 domain-containing protein</fullName>
    </recommendedName>
</protein>
<dbReference type="Proteomes" id="UP001159363">
    <property type="component" value="Chromosome 3"/>
</dbReference>
<proteinExistence type="predicted"/>
<dbReference type="EMBL" id="JARBHB010000003">
    <property type="protein sequence ID" value="KAJ8890424.1"/>
    <property type="molecule type" value="Genomic_DNA"/>
</dbReference>
<name>A0ABQ9I297_9NEOP</name>
<evidence type="ECO:0000313" key="2">
    <source>
        <dbReference type="Proteomes" id="UP001159363"/>
    </source>
</evidence>
<evidence type="ECO:0008006" key="3">
    <source>
        <dbReference type="Google" id="ProtNLM"/>
    </source>
</evidence>
<accession>A0ABQ9I297</accession>
<keyword evidence="2" id="KW-1185">Reference proteome</keyword>
<gene>
    <name evidence="1" type="ORF">PR048_009932</name>
</gene>
<evidence type="ECO:0000313" key="1">
    <source>
        <dbReference type="EMBL" id="KAJ8890424.1"/>
    </source>
</evidence>
<organism evidence="1 2">
    <name type="scientific">Dryococelus australis</name>
    <dbReference type="NCBI Taxonomy" id="614101"/>
    <lineage>
        <taxon>Eukaryota</taxon>
        <taxon>Metazoa</taxon>
        <taxon>Ecdysozoa</taxon>
        <taxon>Arthropoda</taxon>
        <taxon>Hexapoda</taxon>
        <taxon>Insecta</taxon>
        <taxon>Pterygota</taxon>
        <taxon>Neoptera</taxon>
        <taxon>Polyneoptera</taxon>
        <taxon>Phasmatodea</taxon>
        <taxon>Verophasmatodea</taxon>
        <taxon>Anareolatae</taxon>
        <taxon>Phasmatidae</taxon>
        <taxon>Eurycanthinae</taxon>
        <taxon>Dryococelus</taxon>
    </lineage>
</organism>
<reference evidence="1 2" key="1">
    <citation type="submission" date="2023-02" db="EMBL/GenBank/DDBJ databases">
        <title>LHISI_Scaffold_Assembly.</title>
        <authorList>
            <person name="Stuart O.P."/>
            <person name="Cleave R."/>
            <person name="Magrath M.J.L."/>
            <person name="Mikheyev A.S."/>
        </authorList>
    </citation>
    <scope>NUCLEOTIDE SEQUENCE [LARGE SCALE GENOMIC DNA]</scope>
    <source>
        <strain evidence="1">Daus_M_001</strain>
        <tissue evidence="1">Leg muscle</tissue>
    </source>
</reference>
<feature type="non-terminal residue" evidence="1">
    <location>
        <position position="91"/>
    </location>
</feature>